<dbReference type="RefSeq" id="WP_308895195.1">
    <property type="nucleotide sequence ID" value="NZ_CP133218.1"/>
</dbReference>
<feature type="domain" description="NACHT" evidence="1">
    <location>
        <begin position="73"/>
        <end position="168"/>
    </location>
</feature>
<dbReference type="EMBL" id="CP133218">
    <property type="protein sequence ID" value="WML90665.1"/>
    <property type="molecule type" value="Genomic_DNA"/>
</dbReference>
<protein>
    <submittedName>
        <fullName evidence="2">HEAT repeat domain-containing protein</fullName>
    </submittedName>
</protein>
<sequence>MEFDFAPYLNAVLQRIDASADAGYVSTSVDLPLRAEIEDKERQVVDGFDGRGRSSEKRKIVDVIVGLREYAAGHVLLLGKPGAGKSTAFKRLLREEAGASLRDQSRPIPVLLELRRLGTKDAFDGHDVTLLKLILEQLELAGIASEQQVRALLRDRRLLLLLDGLNEMPSSVRLADFRAQFIDTPMIVSSRESVTDFGIETKLHLLPLNDSQARALATNRLGSESAARQLLDDLPDRLHDFTERPLLLNMLCSVYQKSHAIPQNQGELFRRFTHDEYAKHKPSGTVTTRENTFFDFCDEILQEVAFLMMRADGDGKNLWLQVPLVEAEKWLEQRFGERGEANAASKAKQWLSDALNFHLLQPAADHGKIEFIHQAFQEYYAAEWLLRHFDELTDDQFCTHYLNPIKWTESLLILVGIFPDKKHVERFLKLAFRVDLVLTSKLSGSVDYKFQESSFIFVKDSLVERGVREEKLHTLLKFNATKSLIKFLVNFLEGNEGVGLNHSSWFDYADQLRNIDCEESKYYFRKILIEKELDNDLDSREKIRQAIFGLFELHDIKPLIDFLLRNAGDRHELWCAWLYIGKVSNEKELLLLLSAANDENTPNKAKEAIVTAIGNMKTESSLVKLIDFLSDKDRSLRYAAAVGFENSHYQQAINPLLKIIYRNDDAEVCKAAAKALKSIDLTLATNKIITKLLAIEKNKVFSWCREHCDDINNEVGDEFPAVSMKCWEIIGIQVSCIKALGLIGDSKSMPYLIGGLKNNCWNIRSASAEALGKIGSVDAVSFLVDALGDEDDWVRSSVIHALGRISHPHAVKIVFDSFLSSDENYPSWVYNFVNEMQSDDQYSEEFILYSLINKNKKIREVIVEMLWRNSAIAEEKPRIIDALIKVVKSFDGNNSHLAMETLRNINVRLNSDEVNCVIVDFENKYEKKHEGSIPSSANGKVNWFDDFLDVPEFDNVDCFQNEKDAALKIINQIESLKMLPRLEELMPDYDKFDSIYKIQKRHGHYSYQWLERSSALKFLPITKEAKMSNTFNFNASVTAGNIGDNHGTVNVGNNQPVLSAEDIAALRTFLQAWSQHQQSQITENPENSGIDAARTLETENPGLMQRIQNGGIGALTSLIGDMATGEDPISAFIKAFIAGIGGAATRS</sequence>
<reference evidence="2 3" key="1">
    <citation type="submission" date="2023-08" db="EMBL/GenBank/DDBJ databases">
        <title>New molecular markers tilS and rpoB for phylogenetic and monitoring studies of the genus Thiothrix biodiversity.</title>
        <authorList>
            <person name="Ravin N.V."/>
            <person name="Smolyakov D."/>
            <person name="Markov N.D."/>
            <person name="Beletsky A.V."/>
            <person name="Mardanov A.V."/>
            <person name="Rudenko T.S."/>
            <person name="Grabovich M.Y."/>
        </authorList>
    </citation>
    <scope>NUCLEOTIDE SEQUENCE [LARGE SCALE GENOMIC DNA]</scope>
    <source>
        <strain evidence="2 3">MK1</strain>
    </source>
</reference>
<name>A0ABY9MTG0_9GAMM</name>
<dbReference type="SMART" id="SM00567">
    <property type="entry name" value="EZ_HEAT"/>
    <property type="match status" value="4"/>
</dbReference>
<evidence type="ECO:0000313" key="3">
    <source>
        <dbReference type="Proteomes" id="UP001236657"/>
    </source>
</evidence>
<dbReference type="PROSITE" id="PS50837">
    <property type="entry name" value="NACHT"/>
    <property type="match status" value="1"/>
</dbReference>
<dbReference type="InterPro" id="IPR016024">
    <property type="entry name" value="ARM-type_fold"/>
</dbReference>
<accession>A0ABY9MTG0</accession>
<dbReference type="InterPro" id="IPR007111">
    <property type="entry name" value="NACHT_NTPase"/>
</dbReference>
<proteinExistence type="predicted"/>
<dbReference type="Gene3D" id="1.25.10.10">
    <property type="entry name" value="Leucine-rich Repeat Variant"/>
    <property type="match status" value="2"/>
</dbReference>
<dbReference type="InterPro" id="IPR004155">
    <property type="entry name" value="PBS_lyase_HEAT"/>
</dbReference>
<dbReference type="Pfam" id="PF13646">
    <property type="entry name" value="HEAT_2"/>
    <property type="match status" value="2"/>
</dbReference>
<organism evidence="2 3">
    <name type="scientific">Thiothrix lacustris</name>
    <dbReference type="NCBI Taxonomy" id="525917"/>
    <lineage>
        <taxon>Bacteria</taxon>
        <taxon>Pseudomonadati</taxon>
        <taxon>Pseudomonadota</taxon>
        <taxon>Gammaproteobacteria</taxon>
        <taxon>Thiotrichales</taxon>
        <taxon>Thiotrichaceae</taxon>
        <taxon>Thiothrix</taxon>
    </lineage>
</organism>
<dbReference type="SUPFAM" id="SSF52540">
    <property type="entry name" value="P-loop containing nucleoside triphosphate hydrolases"/>
    <property type="match status" value="1"/>
</dbReference>
<dbReference type="InterPro" id="IPR027417">
    <property type="entry name" value="P-loop_NTPase"/>
</dbReference>
<dbReference type="PANTHER" id="PTHR12697:SF5">
    <property type="entry name" value="DEOXYHYPUSINE HYDROXYLASE"/>
    <property type="match status" value="1"/>
</dbReference>
<dbReference type="PANTHER" id="PTHR12697">
    <property type="entry name" value="PBS LYASE HEAT-LIKE PROTEIN"/>
    <property type="match status" value="1"/>
</dbReference>
<evidence type="ECO:0000313" key="2">
    <source>
        <dbReference type="EMBL" id="WML90665.1"/>
    </source>
</evidence>
<dbReference type="SUPFAM" id="SSF48371">
    <property type="entry name" value="ARM repeat"/>
    <property type="match status" value="1"/>
</dbReference>
<dbReference type="Proteomes" id="UP001236657">
    <property type="component" value="Chromosome"/>
</dbReference>
<keyword evidence="3" id="KW-1185">Reference proteome</keyword>
<gene>
    <name evidence="2" type="ORF">RCF98_17060</name>
</gene>
<dbReference type="InterPro" id="IPR011989">
    <property type="entry name" value="ARM-like"/>
</dbReference>
<dbReference type="Gene3D" id="3.40.50.300">
    <property type="entry name" value="P-loop containing nucleotide triphosphate hydrolases"/>
    <property type="match status" value="1"/>
</dbReference>
<evidence type="ECO:0000259" key="1">
    <source>
        <dbReference type="PROSITE" id="PS50837"/>
    </source>
</evidence>
<dbReference type="Pfam" id="PF05729">
    <property type="entry name" value="NACHT"/>
    <property type="match status" value="1"/>
</dbReference>